<keyword evidence="3" id="KW-1185">Reference proteome</keyword>
<gene>
    <name evidence="2" type="ORF">V1264_011835</name>
</gene>
<dbReference type="AlphaFoldDB" id="A0AAN9GLC6"/>
<reference evidence="2 3" key="1">
    <citation type="submission" date="2024-02" db="EMBL/GenBank/DDBJ databases">
        <title>Chromosome-scale genome assembly of the rough periwinkle Littorina saxatilis.</title>
        <authorList>
            <person name="De Jode A."/>
            <person name="Faria R."/>
            <person name="Formenti G."/>
            <person name="Sims Y."/>
            <person name="Smith T.P."/>
            <person name="Tracey A."/>
            <person name="Wood J.M.D."/>
            <person name="Zagrodzka Z.B."/>
            <person name="Johannesson K."/>
            <person name="Butlin R.K."/>
            <person name="Leder E.H."/>
        </authorList>
    </citation>
    <scope>NUCLEOTIDE SEQUENCE [LARGE SCALE GENOMIC DNA]</scope>
    <source>
        <strain evidence="2">Snail1</strain>
        <tissue evidence="2">Muscle</tissue>
    </source>
</reference>
<feature type="signal peptide" evidence="1">
    <location>
        <begin position="1"/>
        <end position="23"/>
    </location>
</feature>
<dbReference type="EMBL" id="JBAMIC010000002">
    <property type="protein sequence ID" value="KAK7112369.1"/>
    <property type="molecule type" value="Genomic_DNA"/>
</dbReference>
<sequence length="115" mass="12703">MIVTRTLITAVAFLLWRQRAVYACIHPDLANCTTVYTQSLEGSVITSKDQYCRVLRSYYTCVGGICGTLPEDMIDFIVDAQTHYFDCGISSSPVATSMSLPLLLMTVLLPGLKIM</sequence>
<comment type="caution">
    <text evidence="2">The sequence shown here is derived from an EMBL/GenBank/DDBJ whole genome shotgun (WGS) entry which is preliminary data.</text>
</comment>
<dbReference type="Proteomes" id="UP001374579">
    <property type="component" value="Unassembled WGS sequence"/>
</dbReference>
<feature type="chain" id="PRO_5042856901" evidence="1">
    <location>
        <begin position="24"/>
        <end position="115"/>
    </location>
</feature>
<keyword evidence="1" id="KW-0732">Signal</keyword>
<accession>A0AAN9GLC6</accession>
<evidence type="ECO:0000313" key="2">
    <source>
        <dbReference type="EMBL" id="KAK7112369.1"/>
    </source>
</evidence>
<evidence type="ECO:0000256" key="1">
    <source>
        <dbReference type="SAM" id="SignalP"/>
    </source>
</evidence>
<protein>
    <submittedName>
        <fullName evidence="2">Uncharacterized protein</fullName>
    </submittedName>
</protein>
<evidence type="ECO:0000313" key="3">
    <source>
        <dbReference type="Proteomes" id="UP001374579"/>
    </source>
</evidence>
<organism evidence="2 3">
    <name type="scientific">Littorina saxatilis</name>
    <dbReference type="NCBI Taxonomy" id="31220"/>
    <lineage>
        <taxon>Eukaryota</taxon>
        <taxon>Metazoa</taxon>
        <taxon>Spiralia</taxon>
        <taxon>Lophotrochozoa</taxon>
        <taxon>Mollusca</taxon>
        <taxon>Gastropoda</taxon>
        <taxon>Caenogastropoda</taxon>
        <taxon>Littorinimorpha</taxon>
        <taxon>Littorinoidea</taxon>
        <taxon>Littorinidae</taxon>
        <taxon>Littorina</taxon>
    </lineage>
</organism>
<name>A0AAN9GLC6_9CAEN</name>
<proteinExistence type="predicted"/>